<feature type="binding site" evidence="14">
    <location>
        <position position="376"/>
    </location>
    <ligand>
        <name>ATP</name>
        <dbReference type="ChEBI" id="CHEBI:30616"/>
    </ligand>
</feature>
<evidence type="ECO:0000313" key="20">
    <source>
        <dbReference type="RefSeq" id="XP_021858059.2"/>
    </source>
</evidence>
<evidence type="ECO:0000256" key="3">
    <source>
        <dbReference type="ARBA" id="ARBA00022679"/>
    </source>
</evidence>
<dbReference type="InterPro" id="IPR008271">
    <property type="entry name" value="Ser/Thr_kinase_AS"/>
</dbReference>
<dbReference type="PROSITE" id="PS00107">
    <property type="entry name" value="PROTEIN_KINASE_ATP"/>
    <property type="match status" value="1"/>
</dbReference>
<reference evidence="19" key="1">
    <citation type="journal article" date="2021" name="Nat. Commun.">
        <title>Genomic analyses provide insights into spinach domestication and the genetic basis of agronomic traits.</title>
        <authorList>
            <person name="Cai X."/>
            <person name="Sun X."/>
            <person name="Xu C."/>
            <person name="Sun H."/>
            <person name="Wang X."/>
            <person name="Ge C."/>
            <person name="Zhang Z."/>
            <person name="Wang Q."/>
            <person name="Fei Z."/>
            <person name="Jiao C."/>
            <person name="Wang Q."/>
        </authorList>
    </citation>
    <scope>NUCLEOTIDE SEQUENCE [LARGE SCALE GENOMIC DNA]</scope>
    <source>
        <strain evidence="19">cv. Varoflay</strain>
    </source>
</reference>
<dbReference type="Proteomes" id="UP000813463">
    <property type="component" value="Chromosome 6"/>
</dbReference>
<dbReference type="InterPro" id="IPR038408">
    <property type="entry name" value="GNK2_sf"/>
</dbReference>
<keyword evidence="6" id="KW-0677">Repeat</keyword>
<feature type="domain" description="Gnk2-homologous" evidence="18">
    <location>
        <begin position="30"/>
        <end position="137"/>
    </location>
</feature>
<keyword evidence="9 14" id="KW-0067">ATP-binding</keyword>
<dbReference type="PANTHER" id="PTHR27002:SF1050">
    <property type="entry name" value="CYSTEINE-RICH RECEPTOR-LIKE PROTEIN KINASE 5"/>
    <property type="match status" value="1"/>
</dbReference>
<evidence type="ECO:0000256" key="8">
    <source>
        <dbReference type="ARBA" id="ARBA00022777"/>
    </source>
</evidence>
<dbReference type="PANTHER" id="PTHR27002">
    <property type="entry name" value="RECEPTOR-LIKE SERINE/THREONINE-PROTEIN KINASE SD1-8"/>
    <property type="match status" value="1"/>
</dbReference>
<feature type="domain" description="Gnk2-homologous" evidence="18">
    <location>
        <begin position="143"/>
        <end position="248"/>
    </location>
</feature>
<keyword evidence="10 16" id="KW-1133">Transmembrane helix</keyword>
<dbReference type="GO" id="GO:0006950">
    <property type="term" value="P:response to stress"/>
    <property type="evidence" value="ECO:0007669"/>
    <property type="project" value="UniProtKB-ARBA"/>
</dbReference>
<dbReference type="InterPro" id="IPR001245">
    <property type="entry name" value="Ser-Thr/Tyr_kinase_cat_dom"/>
</dbReference>
<dbReference type="GO" id="GO:0004674">
    <property type="term" value="F:protein serine/threonine kinase activity"/>
    <property type="evidence" value="ECO:0007669"/>
    <property type="project" value="UniProtKB-KW"/>
</dbReference>
<reference evidence="20" key="2">
    <citation type="submission" date="2025-08" db="UniProtKB">
        <authorList>
            <consortium name="RefSeq"/>
        </authorList>
    </citation>
    <scope>IDENTIFICATION</scope>
    <source>
        <tissue evidence="20">Leaf</tissue>
    </source>
</reference>
<keyword evidence="3" id="KW-0808">Transferase</keyword>
<dbReference type="PROSITE" id="PS50011">
    <property type="entry name" value="PROTEIN_KINASE_DOM"/>
    <property type="match status" value="1"/>
</dbReference>
<keyword evidence="5" id="KW-0732">Signal</keyword>
<evidence type="ECO:0000256" key="16">
    <source>
        <dbReference type="SAM" id="Phobius"/>
    </source>
</evidence>
<accession>A0A9R0IYU4</accession>
<evidence type="ECO:0000256" key="1">
    <source>
        <dbReference type="ARBA" id="ARBA00004167"/>
    </source>
</evidence>
<keyword evidence="19" id="KW-1185">Reference proteome</keyword>
<evidence type="ECO:0000256" key="2">
    <source>
        <dbReference type="ARBA" id="ARBA00022527"/>
    </source>
</evidence>
<feature type="compositionally biased region" description="Pro residues" evidence="15">
    <location>
        <begin position="259"/>
        <end position="272"/>
    </location>
</feature>
<dbReference type="Gene3D" id="1.10.510.10">
    <property type="entry name" value="Transferase(Phosphotransferase) domain 1"/>
    <property type="match status" value="1"/>
</dbReference>
<dbReference type="Gene3D" id="3.30.430.20">
    <property type="entry name" value="Gnk2 domain, C-X8-C-X2-C motif"/>
    <property type="match status" value="2"/>
</dbReference>
<keyword evidence="13" id="KW-0325">Glycoprotein</keyword>
<evidence type="ECO:0000256" key="5">
    <source>
        <dbReference type="ARBA" id="ARBA00022729"/>
    </source>
</evidence>
<protein>
    <submittedName>
        <fullName evidence="20">Cysteine-rich receptor-like protein kinase 10</fullName>
    </submittedName>
</protein>
<keyword evidence="11 16" id="KW-0472">Membrane</keyword>
<dbReference type="AlphaFoldDB" id="A0A9R0IYU4"/>
<dbReference type="SUPFAM" id="SSF56112">
    <property type="entry name" value="Protein kinase-like (PK-like)"/>
    <property type="match status" value="1"/>
</dbReference>
<evidence type="ECO:0000313" key="19">
    <source>
        <dbReference type="Proteomes" id="UP000813463"/>
    </source>
</evidence>
<gene>
    <name evidence="20" type="primary">LOC110797271</name>
</gene>
<dbReference type="SMART" id="SM00220">
    <property type="entry name" value="S_TKc"/>
    <property type="match status" value="1"/>
</dbReference>
<dbReference type="CDD" id="cd14066">
    <property type="entry name" value="STKc_IRAK"/>
    <property type="match status" value="1"/>
</dbReference>
<comment type="subcellular location">
    <subcellularLocation>
        <location evidence="1">Membrane</location>
        <topology evidence="1">Single-pass membrane protein</topology>
    </subcellularLocation>
</comment>
<dbReference type="Pfam" id="PF01657">
    <property type="entry name" value="Stress-antifung"/>
    <property type="match status" value="2"/>
</dbReference>
<keyword evidence="7 14" id="KW-0547">Nucleotide-binding</keyword>
<evidence type="ECO:0000256" key="9">
    <source>
        <dbReference type="ARBA" id="ARBA00022840"/>
    </source>
</evidence>
<evidence type="ECO:0000256" key="4">
    <source>
        <dbReference type="ARBA" id="ARBA00022692"/>
    </source>
</evidence>
<dbReference type="CDD" id="cd23509">
    <property type="entry name" value="Gnk2-like"/>
    <property type="match status" value="2"/>
</dbReference>
<proteinExistence type="predicted"/>
<evidence type="ECO:0000256" key="15">
    <source>
        <dbReference type="SAM" id="MobiDB-lite"/>
    </source>
</evidence>
<keyword evidence="8" id="KW-0418">Kinase</keyword>
<keyword evidence="2" id="KW-0723">Serine/threonine-protein kinase</keyword>
<dbReference type="InterPro" id="IPR000719">
    <property type="entry name" value="Prot_kinase_dom"/>
</dbReference>
<dbReference type="GO" id="GO:0005524">
    <property type="term" value="F:ATP binding"/>
    <property type="evidence" value="ECO:0007669"/>
    <property type="project" value="UniProtKB-UniRule"/>
</dbReference>
<name>A0A9R0IYU4_SPIOL</name>
<feature type="domain" description="Protein kinase" evidence="17">
    <location>
        <begin position="348"/>
        <end position="623"/>
    </location>
</feature>
<dbReference type="Gene3D" id="3.30.200.20">
    <property type="entry name" value="Phosphorylase Kinase, domain 1"/>
    <property type="match status" value="1"/>
</dbReference>
<dbReference type="PROSITE" id="PS51473">
    <property type="entry name" value="GNK2"/>
    <property type="match status" value="2"/>
</dbReference>
<keyword evidence="4 16" id="KW-0812">Transmembrane</keyword>
<evidence type="ECO:0000256" key="14">
    <source>
        <dbReference type="PROSITE-ProRule" id="PRU10141"/>
    </source>
</evidence>
<evidence type="ECO:0000259" key="17">
    <source>
        <dbReference type="PROSITE" id="PS50011"/>
    </source>
</evidence>
<dbReference type="RefSeq" id="XP_021858059.2">
    <property type="nucleotide sequence ID" value="XM_022002367.2"/>
</dbReference>
<dbReference type="KEGG" id="soe:110797271"/>
<dbReference type="PROSITE" id="PS00108">
    <property type="entry name" value="PROTEIN_KINASE_ST"/>
    <property type="match status" value="1"/>
</dbReference>
<dbReference type="GO" id="GO:0005886">
    <property type="term" value="C:plasma membrane"/>
    <property type="evidence" value="ECO:0007669"/>
    <property type="project" value="TreeGrafter"/>
</dbReference>
<dbReference type="InterPro" id="IPR017441">
    <property type="entry name" value="Protein_kinase_ATP_BS"/>
</dbReference>
<dbReference type="InterPro" id="IPR011009">
    <property type="entry name" value="Kinase-like_dom_sf"/>
</dbReference>
<dbReference type="GeneID" id="110797271"/>
<dbReference type="Pfam" id="PF07714">
    <property type="entry name" value="PK_Tyr_Ser-Thr"/>
    <property type="match status" value="1"/>
</dbReference>
<dbReference type="InterPro" id="IPR002902">
    <property type="entry name" value="GNK2"/>
</dbReference>
<feature type="transmembrane region" description="Helical" evidence="16">
    <location>
        <begin position="6"/>
        <end position="24"/>
    </location>
</feature>
<evidence type="ECO:0000259" key="18">
    <source>
        <dbReference type="PROSITE" id="PS51473"/>
    </source>
</evidence>
<evidence type="ECO:0000256" key="10">
    <source>
        <dbReference type="ARBA" id="ARBA00022989"/>
    </source>
</evidence>
<evidence type="ECO:0000256" key="13">
    <source>
        <dbReference type="ARBA" id="ARBA00023180"/>
    </source>
</evidence>
<organism evidence="19 20">
    <name type="scientific">Spinacia oleracea</name>
    <name type="common">Spinach</name>
    <dbReference type="NCBI Taxonomy" id="3562"/>
    <lineage>
        <taxon>Eukaryota</taxon>
        <taxon>Viridiplantae</taxon>
        <taxon>Streptophyta</taxon>
        <taxon>Embryophyta</taxon>
        <taxon>Tracheophyta</taxon>
        <taxon>Spermatophyta</taxon>
        <taxon>Magnoliopsida</taxon>
        <taxon>eudicotyledons</taxon>
        <taxon>Gunneridae</taxon>
        <taxon>Pentapetalae</taxon>
        <taxon>Caryophyllales</taxon>
        <taxon>Chenopodiaceae</taxon>
        <taxon>Chenopodioideae</taxon>
        <taxon>Anserineae</taxon>
        <taxon>Spinacia</taxon>
    </lineage>
</organism>
<evidence type="ECO:0000256" key="7">
    <source>
        <dbReference type="ARBA" id="ARBA00022741"/>
    </source>
</evidence>
<evidence type="ECO:0000256" key="12">
    <source>
        <dbReference type="ARBA" id="ARBA00023170"/>
    </source>
</evidence>
<feature type="transmembrane region" description="Helical" evidence="16">
    <location>
        <begin position="286"/>
        <end position="306"/>
    </location>
</feature>
<sequence>MTKEIRWFSVFFSIYLPIFILLLISKSTNAQTSFDCSNTTMFANNSQYQTNLNTVFRYLASNATNPNGYHQAVSRNNNANSEAVYGHFLCRGDQNATTCRTCVTIATTTDFPTHCPNRKVAIMWYDNCIVRYSNESFFGQRDSSPVVFLVNSNNVTGNTTRFTELLGDMMNNDIAVRAASGGSLKKFATAFVNYTIFQTVYGLGQCTPDLSPSDCNSCLDYGIRQFRVDQGAQFLQPSCAVRYEIYPFFNLSSVVRAAPPPQPLPPPPPRQPPATNSNRGNRISTIVIVAIVIPITVATVVALLVICICCAKNKKTKNYDVAETDEDFTTVESLQYDLATLQSATNNFSIENKLGEGGFGGVYKGTLSNGRMIAVKRLSINSSQGLQEFKNEILLVAKLQHRNLVRLLGFCFEGQEKLLIYEYVPNKSLDNFLYDPETQGLLDWAMRYKIIGGIARGMLYLHHDSQLRIIHRDLKASNVLLDADMNAKISDFGMAKLFVVDQSLGNTSRVVGTYGYMSPEYAMHGQFSNKSDVYSFGVLVLEIICGQRNSTFYQSGEAEDLLCYAWKQWRDGTPLEFVDPMIRDSCSMDEVMRCIHIGLLCVQESADERPTMATVVLTLDSYSVTLSVPEAPGFFIKSKASNKEAGSDQSSGKAAFWSVNDVSITEPEPR</sequence>
<keyword evidence="12" id="KW-0675">Receptor</keyword>
<feature type="region of interest" description="Disordered" evidence="15">
    <location>
        <begin position="259"/>
        <end position="278"/>
    </location>
</feature>
<evidence type="ECO:0000256" key="11">
    <source>
        <dbReference type="ARBA" id="ARBA00023136"/>
    </source>
</evidence>
<evidence type="ECO:0000256" key="6">
    <source>
        <dbReference type="ARBA" id="ARBA00022737"/>
    </source>
</evidence>